<protein>
    <submittedName>
        <fullName evidence="1">Uncharacterized protein</fullName>
    </submittedName>
</protein>
<gene>
    <name evidence="1" type="ORF">F383_28966</name>
</gene>
<keyword evidence="2" id="KW-1185">Reference proteome</keyword>
<organism evidence="1 2">
    <name type="scientific">Gossypium arboreum</name>
    <name type="common">Tree cotton</name>
    <name type="synonym">Gossypium nanking</name>
    <dbReference type="NCBI Taxonomy" id="29729"/>
    <lineage>
        <taxon>Eukaryota</taxon>
        <taxon>Viridiplantae</taxon>
        <taxon>Streptophyta</taxon>
        <taxon>Embryophyta</taxon>
        <taxon>Tracheophyta</taxon>
        <taxon>Spermatophyta</taxon>
        <taxon>Magnoliopsida</taxon>
        <taxon>eudicotyledons</taxon>
        <taxon>Gunneridae</taxon>
        <taxon>Pentapetalae</taxon>
        <taxon>rosids</taxon>
        <taxon>malvids</taxon>
        <taxon>Malvales</taxon>
        <taxon>Malvaceae</taxon>
        <taxon>Malvoideae</taxon>
        <taxon>Gossypium</taxon>
    </lineage>
</organism>
<accession>A0A0B0PK23</accession>
<dbReference type="EMBL" id="KN426123">
    <property type="protein sequence ID" value="KHG23731.1"/>
    <property type="molecule type" value="Genomic_DNA"/>
</dbReference>
<evidence type="ECO:0000313" key="1">
    <source>
        <dbReference type="EMBL" id="KHG23731.1"/>
    </source>
</evidence>
<reference evidence="2" key="1">
    <citation type="submission" date="2014-09" db="EMBL/GenBank/DDBJ databases">
        <authorList>
            <person name="Mudge J."/>
            <person name="Ramaraj T."/>
            <person name="Lindquist I.E."/>
            <person name="Bharti A.K."/>
            <person name="Sundararajan A."/>
            <person name="Cameron C.T."/>
            <person name="Woodward J.E."/>
            <person name="May G.D."/>
            <person name="Brubaker C."/>
            <person name="Broadhvest J."/>
            <person name="Wilkins T.A."/>
        </authorList>
    </citation>
    <scope>NUCLEOTIDE SEQUENCE</scope>
    <source>
        <strain evidence="2">cv. AKA8401</strain>
    </source>
</reference>
<sequence>MTMCRTRLRHTPVSLPV</sequence>
<name>A0A0B0PK23_GOSAR</name>
<proteinExistence type="predicted"/>
<dbReference type="AlphaFoldDB" id="A0A0B0PK23"/>
<dbReference type="Proteomes" id="UP000032142">
    <property type="component" value="Unassembled WGS sequence"/>
</dbReference>
<evidence type="ECO:0000313" key="2">
    <source>
        <dbReference type="Proteomes" id="UP000032142"/>
    </source>
</evidence>